<accession>R8BVQ8</accession>
<dbReference type="Proteomes" id="UP000014074">
    <property type="component" value="Unassembled WGS sequence"/>
</dbReference>
<name>R8BVQ8_PHAM7</name>
<feature type="region of interest" description="Disordered" evidence="2">
    <location>
        <begin position="342"/>
        <end position="412"/>
    </location>
</feature>
<dbReference type="eggNOG" id="KOG1616">
    <property type="taxonomic scope" value="Eukaryota"/>
</dbReference>
<dbReference type="InterPro" id="IPR013783">
    <property type="entry name" value="Ig-like_fold"/>
</dbReference>
<dbReference type="HOGENOM" id="CLU_011453_2_0_1"/>
<dbReference type="PANTHER" id="PTHR10343">
    <property type="entry name" value="5'-AMP-ACTIVATED PROTEIN KINASE , BETA SUBUNIT"/>
    <property type="match status" value="1"/>
</dbReference>
<dbReference type="GO" id="GO:2001070">
    <property type="term" value="F:starch binding"/>
    <property type="evidence" value="ECO:0007669"/>
    <property type="project" value="InterPro"/>
</dbReference>
<dbReference type="InterPro" id="IPR050827">
    <property type="entry name" value="CRP1_MDG1_kinase"/>
</dbReference>
<dbReference type="InterPro" id="IPR032640">
    <property type="entry name" value="AMPK1_CBM"/>
</dbReference>
<dbReference type="GO" id="GO:0005737">
    <property type="term" value="C:cytoplasm"/>
    <property type="evidence" value="ECO:0007669"/>
    <property type="project" value="TreeGrafter"/>
</dbReference>
<organism evidence="4 5">
    <name type="scientific">Phaeoacremonium minimum (strain UCR-PA7)</name>
    <name type="common">Esca disease fungus</name>
    <name type="synonym">Togninia minima</name>
    <dbReference type="NCBI Taxonomy" id="1286976"/>
    <lineage>
        <taxon>Eukaryota</taxon>
        <taxon>Fungi</taxon>
        <taxon>Dikarya</taxon>
        <taxon>Ascomycota</taxon>
        <taxon>Pezizomycotina</taxon>
        <taxon>Sordariomycetes</taxon>
        <taxon>Sordariomycetidae</taxon>
        <taxon>Togniniales</taxon>
        <taxon>Togniniaceae</taxon>
        <taxon>Phaeoacremonium</taxon>
    </lineage>
</organism>
<dbReference type="AlphaFoldDB" id="R8BVQ8"/>
<gene>
    <name evidence="4" type="ORF">UCRPA7_1016</name>
</gene>
<proteinExistence type="inferred from homology"/>
<dbReference type="OrthoDB" id="5873279at2759"/>
<evidence type="ECO:0000259" key="3">
    <source>
        <dbReference type="Pfam" id="PF16561"/>
    </source>
</evidence>
<feature type="compositionally biased region" description="Basic and acidic residues" evidence="2">
    <location>
        <begin position="300"/>
        <end position="310"/>
    </location>
</feature>
<evidence type="ECO:0000313" key="5">
    <source>
        <dbReference type="Proteomes" id="UP000014074"/>
    </source>
</evidence>
<dbReference type="GO" id="GO:0019901">
    <property type="term" value="F:protein kinase binding"/>
    <property type="evidence" value="ECO:0007669"/>
    <property type="project" value="TreeGrafter"/>
</dbReference>
<keyword evidence="5" id="KW-1185">Reference proteome</keyword>
<feature type="region of interest" description="Disordered" evidence="2">
    <location>
        <begin position="251"/>
        <end position="311"/>
    </location>
</feature>
<dbReference type="GO" id="GO:0031588">
    <property type="term" value="C:nucleotide-activated protein kinase complex"/>
    <property type="evidence" value="ECO:0007669"/>
    <property type="project" value="TreeGrafter"/>
</dbReference>
<dbReference type="PANTHER" id="PTHR10343:SF81">
    <property type="entry name" value="CRUCIFORM DNA-RECOGNIZING PROTEIN 1-RELATED"/>
    <property type="match status" value="1"/>
</dbReference>
<feature type="compositionally biased region" description="Basic and acidic residues" evidence="2">
    <location>
        <begin position="388"/>
        <end position="402"/>
    </location>
</feature>
<feature type="compositionally biased region" description="Low complexity" evidence="2">
    <location>
        <begin position="342"/>
        <end position="352"/>
    </location>
</feature>
<feature type="compositionally biased region" description="Basic and acidic residues" evidence="2">
    <location>
        <begin position="251"/>
        <end position="261"/>
    </location>
</feature>
<comment type="similarity">
    <text evidence="1">Belongs to the CRP1/MDG1 family.</text>
</comment>
<dbReference type="RefSeq" id="XP_007911795.1">
    <property type="nucleotide sequence ID" value="XM_007913604.1"/>
</dbReference>
<dbReference type="CDD" id="cd02859">
    <property type="entry name" value="E_set_AMPKbeta_like_N"/>
    <property type="match status" value="1"/>
</dbReference>
<evidence type="ECO:0000256" key="1">
    <source>
        <dbReference type="ARBA" id="ARBA00038216"/>
    </source>
</evidence>
<sequence>MGTFTFKWPHAAEEVYVTGTFDNWSKSEKMSKVGDHFEKTVTLPDASEKIFYKVRLMRRSSRFVVDGNWTTDHTGPQEKDHEGNDNNILLPEQIIKDPTPAQVIMSSAAPESTTAELAKDVPLENTKPEGLPGTFPETPANELDKTIGINPLPAADGAVNPIKLAPGEPIPPSLAGNNINSHVKLDAESYEKSDTLPGVDTTLPPVSGNMIPESSLPIASGADVTINSAAPNSTTAALAAEVPLEPKVPEVVKESQDKAGVDPEASGISSEVVEKEKVEEELLKKVPEVPSTSEGTSGKGTEKSEGDKTLLETATATAAGLSAAAVATAVAAKNTVVEQAGVASTAATDAAAKLPEPVKAQLPTSVQETITPAAKEQKLEEVSPEVPTEVKESIAEAGKEPEAAANTAAVEDKKEVEAQLLKEVKPVEAVGESSAEPNGTEAAAAPKEPETPVKATEPAPTASSSKPADSPATTEKKKKNRISAFFGKLKSKSGDKK</sequence>
<evidence type="ECO:0000313" key="4">
    <source>
        <dbReference type="EMBL" id="EOO03437.1"/>
    </source>
</evidence>
<feature type="compositionally biased region" description="Basic and acidic residues" evidence="2">
    <location>
        <begin position="272"/>
        <end position="287"/>
    </location>
</feature>
<dbReference type="GO" id="GO:0007165">
    <property type="term" value="P:signal transduction"/>
    <property type="evidence" value="ECO:0007669"/>
    <property type="project" value="TreeGrafter"/>
</dbReference>
<dbReference type="Pfam" id="PF16561">
    <property type="entry name" value="AMPK1_CBM"/>
    <property type="match status" value="1"/>
</dbReference>
<dbReference type="GO" id="GO:0005634">
    <property type="term" value="C:nucleus"/>
    <property type="evidence" value="ECO:0007669"/>
    <property type="project" value="TreeGrafter"/>
</dbReference>
<protein>
    <submittedName>
        <fullName evidence="4">Putative carbohydrate-binding module family 48 protein</fullName>
    </submittedName>
</protein>
<dbReference type="Gene3D" id="2.60.40.10">
    <property type="entry name" value="Immunoglobulins"/>
    <property type="match status" value="1"/>
</dbReference>
<evidence type="ECO:0000256" key="2">
    <source>
        <dbReference type="SAM" id="MobiDB-lite"/>
    </source>
</evidence>
<reference evidence="5" key="1">
    <citation type="journal article" date="2013" name="Genome Announc.">
        <title>Draft genome sequence of the ascomycete Phaeoacremonium aleophilum strain UCR-PA7, a causal agent of the esca disease complex in grapevines.</title>
        <authorList>
            <person name="Blanco-Ulate B."/>
            <person name="Rolshausen P."/>
            <person name="Cantu D."/>
        </authorList>
    </citation>
    <scope>NUCLEOTIDE SEQUENCE [LARGE SCALE GENOMIC DNA]</scope>
    <source>
        <strain evidence="5">UCR-PA7</strain>
    </source>
</reference>
<dbReference type="SUPFAM" id="SSF81296">
    <property type="entry name" value="E set domains"/>
    <property type="match status" value="1"/>
</dbReference>
<dbReference type="InterPro" id="IPR014756">
    <property type="entry name" value="Ig_E-set"/>
</dbReference>
<feature type="domain" description="AMP-activated protein kinase glycogen-binding" evidence="3">
    <location>
        <begin position="5"/>
        <end position="89"/>
    </location>
</feature>
<dbReference type="EMBL" id="KB932820">
    <property type="protein sequence ID" value="EOO03437.1"/>
    <property type="molecule type" value="Genomic_DNA"/>
</dbReference>
<feature type="region of interest" description="Disordered" evidence="2">
    <location>
        <begin position="424"/>
        <end position="497"/>
    </location>
</feature>
<dbReference type="GeneID" id="19321125"/>
<feature type="compositionally biased region" description="Polar residues" evidence="2">
    <location>
        <begin position="461"/>
        <end position="473"/>
    </location>
</feature>
<dbReference type="KEGG" id="tmn:UCRPA7_1016"/>